<dbReference type="Proteomes" id="UP001208017">
    <property type="component" value="Unassembled WGS sequence"/>
</dbReference>
<accession>A0ABT3X1Y0</accession>
<evidence type="ECO:0000313" key="2">
    <source>
        <dbReference type="Proteomes" id="UP001208017"/>
    </source>
</evidence>
<dbReference type="PANTHER" id="PTHR34365">
    <property type="entry name" value="ENOLASE (DUF1399)"/>
    <property type="match status" value="1"/>
</dbReference>
<name>A0ABT3X1Y0_9BACL</name>
<reference evidence="1 2" key="1">
    <citation type="submission" date="2022-11" db="EMBL/GenBank/DDBJ databases">
        <title>Study of microbial diversity in lake waters.</title>
        <authorList>
            <person name="Zhang J."/>
        </authorList>
    </citation>
    <scope>NUCLEOTIDE SEQUENCE [LARGE SCALE GENOMIC DNA]</scope>
    <source>
        <strain evidence="1 2">DT12</strain>
    </source>
</reference>
<proteinExistence type="predicted"/>
<organism evidence="1 2">
    <name type="scientific">Tumebacillus lacus</name>
    <dbReference type="NCBI Taxonomy" id="2995335"/>
    <lineage>
        <taxon>Bacteria</taxon>
        <taxon>Bacillati</taxon>
        <taxon>Bacillota</taxon>
        <taxon>Bacilli</taxon>
        <taxon>Bacillales</taxon>
        <taxon>Alicyclobacillaceae</taxon>
        <taxon>Tumebacillus</taxon>
    </lineage>
</organism>
<sequence length="179" mass="21067">MADYQRVMTPSQAINALDLEPMKAKLIEEGEGHGWTLEKADAVGEVYRCFFYLNLKFPERYLVPTKDIDLFWHQHILDTQKYAEDCQRVFGKILHHFPYVGMRGEEDAAVWKDCFQKTLQLFRTSFPKRQGTWIIRTRQPCASMKHGPTCRIEFSPVFDRCQKDRRVELTSGSGRRQLF</sequence>
<dbReference type="InterPro" id="IPR009836">
    <property type="entry name" value="GRDP-like"/>
</dbReference>
<dbReference type="Pfam" id="PF07173">
    <property type="entry name" value="GRDP-like"/>
    <property type="match status" value="1"/>
</dbReference>
<gene>
    <name evidence="1" type="ORF">OS242_13190</name>
</gene>
<dbReference type="RefSeq" id="WP_267152145.1">
    <property type="nucleotide sequence ID" value="NZ_JAPMLT010000007.1"/>
</dbReference>
<keyword evidence="2" id="KW-1185">Reference proteome</keyword>
<comment type="caution">
    <text evidence="1">The sequence shown here is derived from an EMBL/GenBank/DDBJ whole genome shotgun (WGS) entry which is preliminary data.</text>
</comment>
<dbReference type="EMBL" id="JAPMLT010000007">
    <property type="protein sequence ID" value="MCX7570899.1"/>
    <property type="molecule type" value="Genomic_DNA"/>
</dbReference>
<dbReference type="PANTHER" id="PTHR34365:SF7">
    <property type="entry name" value="GLYCINE-RICH DOMAIN-CONTAINING PROTEIN 1"/>
    <property type="match status" value="1"/>
</dbReference>
<protein>
    <submittedName>
        <fullName evidence="1">Glycine-rich domain-containing protein-like</fullName>
    </submittedName>
</protein>
<evidence type="ECO:0000313" key="1">
    <source>
        <dbReference type="EMBL" id="MCX7570899.1"/>
    </source>
</evidence>